<dbReference type="EMBL" id="JASPKZ010009812">
    <property type="protein sequence ID" value="KAJ9575951.1"/>
    <property type="molecule type" value="Genomic_DNA"/>
</dbReference>
<keyword evidence="2" id="KW-1185">Reference proteome</keyword>
<name>A0AAD8E3X9_DIPPU</name>
<accession>A0AAD8E3X9</accession>
<gene>
    <name evidence="1" type="ORF">L9F63_007178</name>
</gene>
<sequence length="98" mass="11281">TDYQIYKDTTTFPVLPRNTIRILKETALNWSALSLNTIFQLVFGFRSLLPHANHIITLTTSPPVVFSKLRRIATFRKHSRVLASPCSQLNLSLPLFRR</sequence>
<evidence type="ECO:0000313" key="1">
    <source>
        <dbReference type="EMBL" id="KAJ9575951.1"/>
    </source>
</evidence>
<reference evidence="1" key="1">
    <citation type="journal article" date="2023" name="IScience">
        <title>Live-bearing cockroach genome reveals convergent evolutionary mechanisms linked to viviparity in insects and beyond.</title>
        <authorList>
            <person name="Fouks B."/>
            <person name="Harrison M.C."/>
            <person name="Mikhailova A.A."/>
            <person name="Marchal E."/>
            <person name="English S."/>
            <person name="Carruthers M."/>
            <person name="Jennings E.C."/>
            <person name="Chiamaka E.L."/>
            <person name="Frigard R.A."/>
            <person name="Pippel M."/>
            <person name="Attardo G.M."/>
            <person name="Benoit J.B."/>
            <person name="Bornberg-Bauer E."/>
            <person name="Tobe S.S."/>
        </authorList>
    </citation>
    <scope>NUCLEOTIDE SEQUENCE</scope>
    <source>
        <strain evidence="1">Stay&amp;Tobe</strain>
    </source>
</reference>
<proteinExistence type="predicted"/>
<feature type="non-terminal residue" evidence="1">
    <location>
        <position position="1"/>
    </location>
</feature>
<reference evidence="1" key="2">
    <citation type="submission" date="2023-05" db="EMBL/GenBank/DDBJ databases">
        <authorList>
            <person name="Fouks B."/>
        </authorList>
    </citation>
    <scope>NUCLEOTIDE SEQUENCE</scope>
    <source>
        <strain evidence="1">Stay&amp;Tobe</strain>
        <tissue evidence="1">Testes</tissue>
    </source>
</reference>
<dbReference type="Proteomes" id="UP001233999">
    <property type="component" value="Unassembled WGS sequence"/>
</dbReference>
<protein>
    <submittedName>
        <fullName evidence="1">Uncharacterized protein</fullName>
    </submittedName>
</protein>
<organism evidence="1 2">
    <name type="scientific">Diploptera punctata</name>
    <name type="common">Pacific beetle cockroach</name>
    <dbReference type="NCBI Taxonomy" id="6984"/>
    <lineage>
        <taxon>Eukaryota</taxon>
        <taxon>Metazoa</taxon>
        <taxon>Ecdysozoa</taxon>
        <taxon>Arthropoda</taxon>
        <taxon>Hexapoda</taxon>
        <taxon>Insecta</taxon>
        <taxon>Pterygota</taxon>
        <taxon>Neoptera</taxon>
        <taxon>Polyneoptera</taxon>
        <taxon>Dictyoptera</taxon>
        <taxon>Blattodea</taxon>
        <taxon>Blaberoidea</taxon>
        <taxon>Blaberidae</taxon>
        <taxon>Diplopterinae</taxon>
        <taxon>Diploptera</taxon>
    </lineage>
</organism>
<feature type="non-terminal residue" evidence="1">
    <location>
        <position position="98"/>
    </location>
</feature>
<comment type="caution">
    <text evidence="1">The sequence shown here is derived from an EMBL/GenBank/DDBJ whole genome shotgun (WGS) entry which is preliminary data.</text>
</comment>
<evidence type="ECO:0000313" key="2">
    <source>
        <dbReference type="Proteomes" id="UP001233999"/>
    </source>
</evidence>
<dbReference type="AlphaFoldDB" id="A0AAD8E3X9"/>